<dbReference type="Gene3D" id="1.10.1370.30">
    <property type="match status" value="1"/>
</dbReference>
<dbReference type="EC" id="3.4.17.19" evidence="1"/>
<dbReference type="AlphaFoldDB" id="A0A1T4X4W1"/>
<evidence type="ECO:0000256" key="4">
    <source>
        <dbReference type="SAM" id="Coils"/>
    </source>
</evidence>
<dbReference type="GO" id="GO:0004181">
    <property type="term" value="F:metallocarboxypeptidase activity"/>
    <property type="evidence" value="ECO:0007669"/>
    <property type="project" value="UniProtKB-UniRule"/>
</dbReference>
<keyword evidence="1" id="KW-0378">Hydrolase</keyword>
<name>A0A1T4X4W1_9FIRM</name>
<comment type="catalytic activity">
    <reaction evidence="1">
        <text>Release of a C-terminal amino acid with broad specificity, except for -Pro.</text>
        <dbReference type="EC" id="3.4.17.19"/>
    </reaction>
</comment>
<evidence type="ECO:0000256" key="2">
    <source>
        <dbReference type="PIRSR" id="PIRSR006615-1"/>
    </source>
</evidence>
<dbReference type="PRINTS" id="PR00998">
    <property type="entry name" value="CRBOXYPTASET"/>
</dbReference>
<dbReference type="PANTHER" id="PTHR34217:SF1">
    <property type="entry name" value="CARBOXYPEPTIDASE 1"/>
    <property type="match status" value="1"/>
</dbReference>
<dbReference type="EMBL" id="FUYF01000006">
    <property type="protein sequence ID" value="SKA84479.1"/>
    <property type="molecule type" value="Genomic_DNA"/>
</dbReference>
<keyword evidence="1 2" id="KW-0479">Metal-binding</keyword>
<keyword evidence="2" id="KW-0862">Zinc</keyword>
<feature type="binding site" evidence="2">
    <location>
        <position position="291"/>
    </location>
    <ligand>
        <name>Zn(2+)</name>
        <dbReference type="ChEBI" id="CHEBI:29105"/>
        <note>catalytic</note>
    </ligand>
</feature>
<dbReference type="InterPro" id="IPR001333">
    <property type="entry name" value="Peptidase_M32_Taq"/>
</dbReference>
<keyword evidence="1" id="KW-0645">Protease</keyword>
<comment type="function">
    <text evidence="1">Broad specificity carboxypetidase that releases amino acids sequentially from the C-terminus, including neutral, aromatic, polar and basic residues.</text>
</comment>
<keyword evidence="1 5" id="KW-0121">Carboxypeptidase</keyword>
<keyword evidence="4" id="KW-0175">Coiled coil</keyword>
<dbReference type="Pfam" id="PF02074">
    <property type="entry name" value="Peptidase_M32"/>
    <property type="match status" value="1"/>
</dbReference>
<dbReference type="PROSITE" id="PS52034">
    <property type="entry name" value="PEPTIDASE_M32"/>
    <property type="match status" value="1"/>
</dbReference>
<proteinExistence type="inferred from homology"/>
<keyword evidence="1" id="KW-0482">Metalloprotease</keyword>
<dbReference type="GO" id="GO:0006508">
    <property type="term" value="P:proteolysis"/>
    <property type="evidence" value="ECO:0007669"/>
    <property type="project" value="UniProtKB-UniRule"/>
</dbReference>
<accession>A0A1T4X4W1</accession>
<gene>
    <name evidence="5" type="ORF">SAMN02745178_01419</name>
</gene>
<evidence type="ECO:0000313" key="5">
    <source>
        <dbReference type="EMBL" id="SKA84479.1"/>
    </source>
</evidence>
<reference evidence="5 6" key="1">
    <citation type="submission" date="2017-02" db="EMBL/GenBank/DDBJ databases">
        <authorList>
            <person name="Peterson S.W."/>
        </authorList>
    </citation>
    <scope>NUCLEOTIDE SEQUENCE [LARGE SCALE GENOMIC DNA]</scope>
    <source>
        <strain evidence="5 6">ATCC 27749</strain>
    </source>
</reference>
<comment type="cofactor">
    <cofactor evidence="2">
        <name>Zn(2+)</name>
        <dbReference type="ChEBI" id="CHEBI:29105"/>
    </cofactor>
    <text evidence="2">Binds 1 zinc ion per subunit.</text>
</comment>
<feature type="active site" description="Proton donor/acceptor" evidence="3">
    <location>
        <position position="262"/>
    </location>
</feature>
<dbReference type="GO" id="GO:0046872">
    <property type="term" value="F:metal ion binding"/>
    <property type="evidence" value="ECO:0007669"/>
    <property type="project" value="UniProtKB-KW"/>
</dbReference>
<evidence type="ECO:0000256" key="1">
    <source>
        <dbReference type="PIRNR" id="PIRNR006615"/>
    </source>
</evidence>
<dbReference type="PANTHER" id="PTHR34217">
    <property type="entry name" value="METAL-DEPENDENT CARBOXYPEPTIDASE"/>
    <property type="match status" value="1"/>
</dbReference>
<protein>
    <recommendedName>
        <fullName evidence="1">Metal-dependent carboxypeptidase</fullName>
        <ecNumber evidence="1">3.4.17.19</ecNumber>
    </recommendedName>
</protein>
<feature type="coiled-coil region" evidence="4">
    <location>
        <begin position="62"/>
        <end position="94"/>
    </location>
</feature>
<keyword evidence="6" id="KW-1185">Reference proteome</keyword>
<dbReference type="SUPFAM" id="SSF55486">
    <property type="entry name" value="Metalloproteases ('zincins'), catalytic domain"/>
    <property type="match status" value="1"/>
</dbReference>
<comment type="similarity">
    <text evidence="1">Belongs to the peptidase M32 family.</text>
</comment>
<feature type="binding site" evidence="2">
    <location>
        <position position="265"/>
    </location>
    <ligand>
        <name>Zn(2+)</name>
        <dbReference type="ChEBI" id="CHEBI:29105"/>
        <note>catalytic</note>
    </ligand>
</feature>
<dbReference type="PIRSF" id="PIRSF006615">
    <property type="entry name" value="Zn_crbxpep_Taq"/>
    <property type="match status" value="1"/>
</dbReference>
<evidence type="ECO:0000313" key="6">
    <source>
        <dbReference type="Proteomes" id="UP000190286"/>
    </source>
</evidence>
<evidence type="ECO:0000256" key="3">
    <source>
        <dbReference type="PIRSR" id="PIRSR006615-2"/>
    </source>
</evidence>
<sequence>MKPSIIRLRALEKQLYAYLYAMTVIDFDAETVAPEGSADGRAEATEVLSRASFDLLVNDGTAALLKEAAADAETEQERAEVRNLQRQYDEIARIPADEYAAFTKLCSQSVPAWTKAKRTNDFSLFAPYLEKIIAARRAQARYFAPDRDPYEVLLDRYEKGLTIAQCDEFFATLRETIVPLLADIQTRGKAVRTDFLDQEWPIDAQRRVSKKIMELWGLDPAHCYLAESEHPFTTEFWRGDVRITTHYMPRDIFSNLYSVAHEGGHALYELNINPDYDYTVVTHGATMGIHESQSRLFENLVGRSRAFVHYLYPTLKELFPAQLADVSAEEIWRAVNRAEPGLIRTEADELTYSLHIMVRYELEKALMQGTLAVADLPAAWNAKYKEYLGVDVPDDAHGCLQDIHWSMGDIGYFPSYALGSAYGAQALDDLRKTNDFDAQWANGDMEPLKAALKERVWQWGSMKEPAWLVESLCGGKFDPHHFTDYLKKKYTELYEL</sequence>
<dbReference type="OrthoDB" id="9772308at2"/>
<organism evidence="5 6">
    <name type="scientific">Gemmiger formicilis</name>
    <dbReference type="NCBI Taxonomy" id="745368"/>
    <lineage>
        <taxon>Bacteria</taxon>
        <taxon>Bacillati</taxon>
        <taxon>Bacillota</taxon>
        <taxon>Clostridia</taxon>
        <taxon>Eubacteriales</taxon>
        <taxon>Gemmiger</taxon>
    </lineage>
</organism>
<dbReference type="GeneID" id="93337886"/>
<dbReference type="Proteomes" id="UP000190286">
    <property type="component" value="Unassembled WGS sequence"/>
</dbReference>
<dbReference type="RefSeq" id="WP_078784355.1">
    <property type="nucleotide sequence ID" value="NZ_FUYF01000006.1"/>
</dbReference>
<feature type="binding site" evidence="2">
    <location>
        <position position="261"/>
    </location>
    <ligand>
        <name>Zn(2+)</name>
        <dbReference type="ChEBI" id="CHEBI:29105"/>
        <note>catalytic</note>
    </ligand>
</feature>
<dbReference type="CDD" id="cd06460">
    <property type="entry name" value="M32_Taq"/>
    <property type="match status" value="1"/>
</dbReference>